<evidence type="ECO:0000313" key="2">
    <source>
        <dbReference type="Proteomes" id="UP001163687"/>
    </source>
</evidence>
<accession>A0AA35CML2</accession>
<reference evidence="1" key="1">
    <citation type="submission" date="2022-03" db="EMBL/GenBank/DDBJ databases">
        <title>Complete genome sequence of Caldinitratiruptor microaerophilus.</title>
        <authorList>
            <person name="Mukaiyama R."/>
            <person name="Nishiyama T."/>
            <person name="Ueda K."/>
        </authorList>
    </citation>
    <scope>NUCLEOTIDE SEQUENCE</scope>
    <source>
        <strain evidence="1">JCM 16183</strain>
    </source>
</reference>
<organism evidence="1 2">
    <name type="scientific">Caldinitratiruptor microaerophilus</name>
    <dbReference type="NCBI Taxonomy" id="671077"/>
    <lineage>
        <taxon>Bacteria</taxon>
        <taxon>Bacillati</taxon>
        <taxon>Bacillota</taxon>
        <taxon>Clostridia</taxon>
        <taxon>Eubacteriales</taxon>
        <taxon>Symbiobacteriaceae</taxon>
        <taxon>Caldinitratiruptor</taxon>
    </lineage>
</organism>
<keyword evidence="2" id="KW-1185">Reference proteome</keyword>
<dbReference type="RefSeq" id="WP_264842543.1">
    <property type="nucleotide sequence ID" value="NZ_AP025628.1"/>
</dbReference>
<evidence type="ECO:0000313" key="1">
    <source>
        <dbReference type="EMBL" id="BDG61912.1"/>
    </source>
</evidence>
<name>A0AA35CML2_9FIRM</name>
<gene>
    <name evidence="1" type="ORF">caldi_30020</name>
</gene>
<sequence length="87" mass="9583">MLKPGETVTWTSQAHGSVKTKTGTVVAYVGPAQDAYRFIPPGLGRGRVHFQQYSQVPRYVVAVPRRSGLLDYYAPPARLLERLAPEG</sequence>
<dbReference type="AlphaFoldDB" id="A0AA35CML2"/>
<protein>
    <submittedName>
        <fullName evidence="1">Uncharacterized protein</fullName>
    </submittedName>
</protein>
<proteinExistence type="predicted"/>
<dbReference type="EMBL" id="AP025628">
    <property type="protein sequence ID" value="BDG61912.1"/>
    <property type="molecule type" value="Genomic_DNA"/>
</dbReference>
<dbReference type="Proteomes" id="UP001163687">
    <property type="component" value="Chromosome"/>
</dbReference>
<dbReference type="KEGG" id="cmic:caldi_30020"/>